<organism evidence="1 2">
    <name type="scientific">Ensete ventricosum</name>
    <name type="common">Abyssinian banana</name>
    <name type="synonym">Musa ensete</name>
    <dbReference type="NCBI Taxonomy" id="4639"/>
    <lineage>
        <taxon>Eukaryota</taxon>
        <taxon>Viridiplantae</taxon>
        <taxon>Streptophyta</taxon>
        <taxon>Embryophyta</taxon>
        <taxon>Tracheophyta</taxon>
        <taxon>Spermatophyta</taxon>
        <taxon>Magnoliopsida</taxon>
        <taxon>Liliopsida</taxon>
        <taxon>Zingiberales</taxon>
        <taxon>Musaceae</taxon>
        <taxon>Ensete</taxon>
    </lineage>
</organism>
<sequence>CTRFRFAPLDSSNIRERMEHVIKAEGFVFKIKMPSDIRVKLINDLADIE</sequence>
<feature type="non-terminal residue" evidence="1">
    <location>
        <position position="1"/>
    </location>
</feature>
<reference evidence="1 2" key="1">
    <citation type="journal article" date="2014" name="Agronomy (Basel)">
        <title>A Draft Genome Sequence for Ensete ventricosum, the Drought-Tolerant Tree Against Hunger.</title>
        <authorList>
            <person name="Harrison J."/>
            <person name="Moore K.A."/>
            <person name="Paszkiewicz K."/>
            <person name="Jones T."/>
            <person name="Grant M."/>
            <person name="Ambacheew D."/>
            <person name="Muzemil S."/>
            <person name="Studholme D.J."/>
        </authorList>
    </citation>
    <scope>NUCLEOTIDE SEQUENCE [LARGE SCALE GENOMIC DNA]</scope>
</reference>
<dbReference type="Proteomes" id="UP000287651">
    <property type="component" value="Unassembled WGS sequence"/>
</dbReference>
<protein>
    <submittedName>
        <fullName evidence="1">Uncharacterized protein</fullName>
    </submittedName>
</protein>
<accession>A0A426Z315</accession>
<evidence type="ECO:0000313" key="2">
    <source>
        <dbReference type="Proteomes" id="UP000287651"/>
    </source>
</evidence>
<gene>
    <name evidence="1" type="ORF">B296_00046676</name>
</gene>
<proteinExistence type="predicted"/>
<comment type="caution">
    <text evidence="1">The sequence shown here is derived from an EMBL/GenBank/DDBJ whole genome shotgun (WGS) entry which is preliminary data.</text>
</comment>
<dbReference type="EMBL" id="AMZH03008723">
    <property type="protein sequence ID" value="RRT58366.1"/>
    <property type="molecule type" value="Genomic_DNA"/>
</dbReference>
<name>A0A426Z315_ENSVE</name>
<evidence type="ECO:0000313" key="1">
    <source>
        <dbReference type="EMBL" id="RRT58366.1"/>
    </source>
</evidence>
<dbReference type="AlphaFoldDB" id="A0A426Z315"/>